<dbReference type="PROSITE" id="PS51340">
    <property type="entry name" value="MOSC"/>
    <property type="match status" value="1"/>
</dbReference>
<accession>A0A1P8UD95</accession>
<dbReference type="OrthoDB" id="1550913at2"/>
<dbReference type="STRING" id="1765967.BW247_00920"/>
<dbReference type="GO" id="GO:0030170">
    <property type="term" value="F:pyridoxal phosphate binding"/>
    <property type="evidence" value="ECO:0007669"/>
    <property type="project" value="InterPro"/>
</dbReference>
<proteinExistence type="predicted"/>
<dbReference type="KEGG" id="afy:BW247_00920"/>
<dbReference type="PANTHER" id="PTHR36930">
    <property type="entry name" value="METAL-SULFUR CLUSTER BIOSYNTHESIS PROTEINS YUAD-RELATED"/>
    <property type="match status" value="1"/>
</dbReference>
<feature type="domain" description="MOSC" evidence="1">
    <location>
        <begin position="29"/>
        <end position="165"/>
    </location>
</feature>
<dbReference type="InterPro" id="IPR052716">
    <property type="entry name" value="MOSC_domain"/>
</dbReference>
<dbReference type="InterPro" id="IPR005302">
    <property type="entry name" value="MoCF_Sase_C"/>
</dbReference>
<dbReference type="SUPFAM" id="SSF50800">
    <property type="entry name" value="PK beta-barrel domain-like"/>
    <property type="match status" value="1"/>
</dbReference>
<reference evidence="2 3" key="1">
    <citation type="submission" date="2017-01" db="EMBL/GenBank/DDBJ databases">
        <title>Draft sequence of Acidihalobacter ferrooxidans strain DSM 14175 (strain V8).</title>
        <authorList>
            <person name="Khaleque H.N."/>
            <person name="Ramsay J.P."/>
            <person name="Murphy R.J.T."/>
            <person name="Kaksonen A.H."/>
            <person name="Boxall N.J."/>
            <person name="Watkin E.L.J."/>
        </authorList>
    </citation>
    <scope>NUCLEOTIDE SEQUENCE [LARGE SCALE GENOMIC DNA]</scope>
    <source>
        <strain evidence="2 3">V8</strain>
    </source>
</reference>
<dbReference type="Proteomes" id="UP000243807">
    <property type="component" value="Chromosome"/>
</dbReference>
<dbReference type="InterPro" id="IPR011037">
    <property type="entry name" value="Pyrv_Knase-like_insert_dom_sf"/>
</dbReference>
<dbReference type="EMBL" id="CP019434">
    <property type="protein sequence ID" value="APZ41832.1"/>
    <property type="molecule type" value="Genomic_DNA"/>
</dbReference>
<dbReference type="Gene3D" id="2.40.33.20">
    <property type="entry name" value="PK beta-barrel domain-like"/>
    <property type="match status" value="1"/>
</dbReference>
<evidence type="ECO:0000259" key="1">
    <source>
        <dbReference type="PROSITE" id="PS51340"/>
    </source>
</evidence>
<sequence>MKRPWPFTRPQPLVLTGIYLAPQAGEAMHAVEFADAIGGLGLSGDRYCENRGFWKATDACQVTLIGSRDLVRSRRRAPENQRERLLHGHHRRNLVVGGLHAQMLENMRFRIGSAVFVYRKPRPPCGYLDRIEGTGLCRALGRQSGICIEVLESGRLTVGDTIELIGPR</sequence>
<dbReference type="PANTHER" id="PTHR36930:SF1">
    <property type="entry name" value="MOSC DOMAIN-CONTAINING PROTEIN"/>
    <property type="match status" value="1"/>
</dbReference>
<organism evidence="2 3">
    <name type="scientific">Acidihalobacter ferrooxydans</name>
    <dbReference type="NCBI Taxonomy" id="1765967"/>
    <lineage>
        <taxon>Bacteria</taxon>
        <taxon>Pseudomonadati</taxon>
        <taxon>Pseudomonadota</taxon>
        <taxon>Gammaproteobacteria</taxon>
        <taxon>Chromatiales</taxon>
        <taxon>Ectothiorhodospiraceae</taxon>
        <taxon>Acidihalobacter</taxon>
    </lineage>
</organism>
<dbReference type="GO" id="GO:0030151">
    <property type="term" value="F:molybdenum ion binding"/>
    <property type="evidence" value="ECO:0007669"/>
    <property type="project" value="InterPro"/>
</dbReference>
<dbReference type="GO" id="GO:0003824">
    <property type="term" value="F:catalytic activity"/>
    <property type="evidence" value="ECO:0007669"/>
    <property type="project" value="InterPro"/>
</dbReference>
<evidence type="ECO:0000313" key="2">
    <source>
        <dbReference type="EMBL" id="APZ41832.1"/>
    </source>
</evidence>
<dbReference type="Pfam" id="PF03473">
    <property type="entry name" value="MOSC"/>
    <property type="match status" value="1"/>
</dbReference>
<evidence type="ECO:0000313" key="3">
    <source>
        <dbReference type="Proteomes" id="UP000243807"/>
    </source>
</evidence>
<dbReference type="RefSeq" id="WP_076835179.1">
    <property type="nucleotide sequence ID" value="NZ_CP019434.1"/>
</dbReference>
<name>A0A1P8UD95_9GAMM</name>
<dbReference type="AlphaFoldDB" id="A0A1P8UD95"/>
<keyword evidence="3" id="KW-1185">Reference proteome</keyword>
<gene>
    <name evidence="2" type="ORF">BW247_00920</name>
</gene>
<protein>
    <recommendedName>
        <fullName evidence="1">MOSC domain-containing protein</fullName>
    </recommendedName>
</protein>